<accession>A0A344LXF8</accession>
<name>A0A344LXF8_9FLAO</name>
<proteinExistence type="predicted"/>
<keyword evidence="1" id="KW-1133">Transmembrane helix</keyword>
<dbReference type="KEGG" id="ffl:HYN86_19210"/>
<sequence>MHLYQGQYSGFIKNLSRIQVSLIMSLIAILMDILIFVPLVEIPKGNTHRDFFNNPLKWILAILNAATVYFYWKKRFKIK</sequence>
<protein>
    <submittedName>
        <fullName evidence="2">Uncharacterized protein</fullName>
    </submittedName>
</protein>
<keyword evidence="1" id="KW-0472">Membrane</keyword>
<keyword evidence="3" id="KW-1185">Reference proteome</keyword>
<evidence type="ECO:0000256" key="1">
    <source>
        <dbReference type="SAM" id="Phobius"/>
    </source>
</evidence>
<evidence type="ECO:0000313" key="3">
    <source>
        <dbReference type="Proteomes" id="UP000251561"/>
    </source>
</evidence>
<feature type="transmembrane region" description="Helical" evidence="1">
    <location>
        <begin position="55"/>
        <end position="72"/>
    </location>
</feature>
<dbReference type="RefSeq" id="WP_113679509.1">
    <property type="nucleotide sequence ID" value="NZ_CP030261.1"/>
</dbReference>
<gene>
    <name evidence="2" type="ORF">HYN86_19210</name>
</gene>
<organism evidence="2 3">
    <name type="scientific">Flavobacterium fluviale</name>
    <dbReference type="NCBI Taxonomy" id="2249356"/>
    <lineage>
        <taxon>Bacteria</taxon>
        <taxon>Pseudomonadati</taxon>
        <taxon>Bacteroidota</taxon>
        <taxon>Flavobacteriia</taxon>
        <taxon>Flavobacteriales</taxon>
        <taxon>Flavobacteriaceae</taxon>
        <taxon>Flavobacterium</taxon>
    </lineage>
</organism>
<reference evidence="2 3" key="1">
    <citation type="submission" date="2018-06" db="EMBL/GenBank/DDBJ databases">
        <title>Genome sequencing of Flavobacterium.</title>
        <authorList>
            <person name="Baek M.-G."/>
            <person name="Yi H."/>
        </authorList>
    </citation>
    <scope>NUCLEOTIDE SEQUENCE [LARGE SCALE GENOMIC DNA]</scope>
    <source>
        <strain evidence="2 3">HYN0086</strain>
    </source>
</reference>
<evidence type="ECO:0000313" key="2">
    <source>
        <dbReference type="EMBL" id="AXB58600.1"/>
    </source>
</evidence>
<keyword evidence="1" id="KW-0812">Transmembrane</keyword>
<dbReference type="AlphaFoldDB" id="A0A344LXF8"/>
<dbReference type="EMBL" id="CP030261">
    <property type="protein sequence ID" value="AXB58600.1"/>
    <property type="molecule type" value="Genomic_DNA"/>
</dbReference>
<dbReference type="Proteomes" id="UP000251561">
    <property type="component" value="Chromosome"/>
</dbReference>
<dbReference type="OrthoDB" id="840428at2"/>
<feature type="transmembrane region" description="Helical" evidence="1">
    <location>
        <begin position="20"/>
        <end position="40"/>
    </location>
</feature>